<sequence>MLLSAQFIVSADFSILNVAIPVIGKDLGFALANYQWIATAFALASASFTLVFGKIADQLGRRRMLLIGMAVLVAASLLGGLADSPATLLGARILQGLATGIVIPSAMSLLTTSFPEGPLRERAMGLNGALLSAGFTIGAVLGGVLTGVVSWRWAFLINVPIGLIVLAVLPLVVKESRAERSSKLDLPGAVTVSLGLASLIYGISTLGEKGWGNTPGLIAIAVGVLLLGAFVAIELRVESPLAPLRFLSRATVSWGNLGGLISFTMETSAIFLMTLYLQETLGYSALTAGLVFTVMGVTSLLGGIAAPRIIRRMGSRSSLPAGLLVQGLATAALFLVGHSGSSVITVIVATSIGGFGHMVAIVSYMVTATSGLSNDEQGLATGLTSMTQQVGITAGIPVLSAIANSRISALRSHESSADAFLDGVTLAVLIDAGVVLGGALLVYLLLRQGRAALASPARALTD</sequence>
<keyword evidence="7" id="KW-0046">Antibiotic resistance</keyword>
<proteinExistence type="predicted"/>
<dbReference type="CDD" id="cd17321">
    <property type="entry name" value="MFS_MMR_MDR_like"/>
    <property type="match status" value="1"/>
</dbReference>
<gene>
    <name evidence="10" type="ORF">ACFO3J_12825</name>
</gene>
<evidence type="ECO:0000259" key="9">
    <source>
        <dbReference type="PROSITE" id="PS50850"/>
    </source>
</evidence>
<feature type="transmembrane region" description="Helical" evidence="8">
    <location>
        <begin position="254"/>
        <end position="277"/>
    </location>
</feature>
<feature type="transmembrane region" description="Helical" evidence="8">
    <location>
        <begin position="423"/>
        <end position="446"/>
    </location>
</feature>
<evidence type="ECO:0000256" key="6">
    <source>
        <dbReference type="ARBA" id="ARBA00023136"/>
    </source>
</evidence>
<keyword evidence="3" id="KW-1003">Cell membrane</keyword>
<dbReference type="Pfam" id="PF07690">
    <property type="entry name" value="MFS_1"/>
    <property type="match status" value="1"/>
</dbReference>
<dbReference type="RefSeq" id="WP_386429262.1">
    <property type="nucleotide sequence ID" value="NZ_JBHSBB010000010.1"/>
</dbReference>
<keyword evidence="11" id="KW-1185">Reference proteome</keyword>
<protein>
    <submittedName>
        <fullName evidence="10">MFS transporter</fullName>
    </submittedName>
</protein>
<feature type="transmembrane region" description="Helical" evidence="8">
    <location>
        <begin position="378"/>
        <end position="403"/>
    </location>
</feature>
<comment type="caution">
    <text evidence="10">The sequence shown here is derived from an EMBL/GenBank/DDBJ whole genome shotgun (WGS) entry which is preliminary data.</text>
</comment>
<evidence type="ECO:0000313" key="11">
    <source>
        <dbReference type="Proteomes" id="UP001595765"/>
    </source>
</evidence>
<dbReference type="Gene3D" id="1.20.1250.20">
    <property type="entry name" value="MFS general substrate transporter like domains"/>
    <property type="match status" value="1"/>
</dbReference>
<evidence type="ECO:0000256" key="8">
    <source>
        <dbReference type="SAM" id="Phobius"/>
    </source>
</evidence>
<keyword evidence="6 8" id="KW-0472">Membrane</keyword>
<feature type="transmembrane region" description="Helical" evidence="8">
    <location>
        <begin position="283"/>
        <end position="306"/>
    </location>
</feature>
<evidence type="ECO:0000313" key="10">
    <source>
        <dbReference type="EMBL" id="MFC4032362.1"/>
    </source>
</evidence>
<evidence type="ECO:0000256" key="4">
    <source>
        <dbReference type="ARBA" id="ARBA00022692"/>
    </source>
</evidence>
<organism evidence="10 11">
    <name type="scientific">Streptomyces polygonati</name>
    <dbReference type="NCBI Taxonomy" id="1617087"/>
    <lineage>
        <taxon>Bacteria</taxon>
        <taxon>Bacillati</taxon>
        <taxon>Actinomycetota</taxon>
        <taxon>Actinomycetes</taxon>
        <taxon>Kitasatosporales</taxon>
        <taxon>Streptomycetaceae</taxon>
        <taxon>Streptomyces</taxon>
    </lineage>
</organism>
<dbReference type="PANTHER" id="PTHR42718:SF46">
    <property type="entry name" value="BLR6921 PROTEIN"/>
    <property type="match status" value="1"/>
</dbReference>
<keyword evidence="4 8" id="KW-0812">Transmembrane</keyword>
<dbReference type="InterPro" id="IPR011701">
    <property type="entry name" value="MFS"/>
</dbReference>
<accession>A0ABV8HJY3</accession>
<name>A0ABV8HJY3_9ACTN</name>
<dbReference type="Proteomes" id="UP001595765">
    <property type="component" value="Unassembled WGS sequence"/>
</dbReference>
<feature type="domain" description="Major facilitator superfamily (MFS) profile" evidence="9">
    <location>
        <begin position="1"/>
        <end position="450"/>
    </location>
</feature>
<keyword evidence="5 8" id="KW-1133">Transmembrane helix</keyword>
<evidence type="ECO:0000256" key="2">
    <source>
        <dbReference type="ARBA" id="ARBA00022448"/>
    </source>
</evidence>
<dbReference type="EMBL" id="JBHSBB010000010">
    <property type="protein sequence ID" value="MFC4032362.1"/>
    <property type="molecule type" value="Genomic_DNA"/>
</dbReference>
<dbReference type="Gene3D" id="1.20.1720.10">
    <property type="entry name" value="Multidrug resistance protein D"/>
    <property type="match status" value="1"/>
</dbReference>
<evidence type="ECO:0000256" key="7">
    <source>
        <dbReference type="ARBA" id="ARBA00023251"/>
    </source>
</evidence>
<dbReference type="PROSITE" id="PS50850">
    <property type="entry name" value="MFS"/>
    <property type="match status" value="1"/>
</dbReference>
<feature type="transmembrane region" description="Helical" evidence="8">
    <location>
        <begin position="126"/>
        <end position="145"/>
    </location>
</feature>
<feature type="transmembrane region" description="Helical" evidence="8">
    <location>
        <begin position="93"/>
        <end position="114"/>
    </location>
</feature>
<feature type="transmembrane region" description="Helical" evidence="8">
    <location>
        <begin position="64"/>
        <end position="81"/>
    </location>
</feature>
<feature type="transmembrane region" description="Helical" evidence="8">
    <location>
        <begin position="343"/>
        <end position="366"/>
    </location>
</feature>
<dbReference type="InterPro" id="IPR036259">
    <property type="entry name" value="MFS_trans_sf"/>
</dbReference>
<reference evidence="11" key="1">
    <citation type="journal article" date="2019" name="Int. J. Syst. Evol. Microbiol.">
        <title>The Global Catalogue of Microorganisms (GCM) 10K type strain sequencing project: providing services to taxonomists for standard genome sequencing and annotation.</title>
        <authorList>
            <consortium name="The Broad Institute Genomics Platform"/>
            <consortium name="The Broad Institute Genome Sequencing Center for Infectious Disease"/>
            <person name="Wu L."/>
            <person name="Ma J."/>
        </authorList>
    </citation>
    <scope>NUCLEOTIDE SEQUENCE [LARGE SCALE GENOMIC DNA]</scope>
    <source>
        <strain evidence="11">CGMCC 4.7237</strain>
    </source>
</reference>
<dbReference type="PANTHER" id="PTHR42718">
    <property type="entry name" value="MAJOR FACILITATOR SUPERFAMILY MULTIDRUG TRANSPORTER MFSC"/>
    <property type="match status" value="1"/>
</dbReference>
<dbReference type="InterPro" id="IPR020846">
    <property type="entry name" value="MFS_dom"/>
</dbReference>
<feature type="transmembrane region" description="Helical" evidence="8">
    <location>
        <begin position="151"/>
        <end position="172"/>
    </location>
</feature>
<feature type="transmembrane region" description="Helical" evidence="8">
    <location>
        <begin position="34"/>
        <end position="52"/>
    </location>
</feature>
<feature type="transmembrane region" description="Helical" evidence="8">
    <location>
        <begin position="184"/>
        <end position="204"/>
    </location>
</feature>
<feature type="transmembrane region" description="Helical" evidence="8">
    <location>
        <begin position="318"/>
        <end position="337"/>
    </location>
</feature>
<comment type="subcellular location">
    <subcellularLocation>
        <location evidence="1">Cell membrane</location>
        <topology evidence="1">Multi-pass membrane protein</topology>
    </subcellularLocation>
</comment>
<dbReference type="SUPFAM" id="SSF103473">
    <property type="entry name" value="MFS general substrate transporter"/>
    <property type="match status" value="1"/>
</dbReference>
<evidence type="ECO:0000256" key="3">
    <source>
        <dbReference type="ARBA" id="ARBA00022475"/>
    </source>
</evidence>
<feature type="transmembrane region" description="Helical" evidence="8">
    <location>
        <begin position="216"/>
        <end position="233"/>
    </location>
</feature>
<evidence type="ECO:0000256" key="5">
    <source>
        <dbReference type="ARBA" id="ARBA00022989"/>
    </source>
</evidence>
<evidence type="ECO:0000256" key="1">
    <source>
        <dbReference type="ARBA" id="ARBA00004651"/>
    </source>
</evidence>
<keyword evidence="2" id="KW-0813">Transport</keyword>
<dbReference type="PRINTS" id="PR01036">
    <property type="entry name" value="TCRTETB"/>
</dbReference>